<keyword evidence="3" id="KW-1185">Reference proteome</keyword>
<dbReference type="InterPro" id="IPR026960">
    <property type="entry name" value="RVT-Znf"/>
</dbReference>
<evidence type="ECO:0000259" key="1">
    <source>
        <dbReference type="Pfam" id="PF13966"/>
    </source>
</evidence>
<name>A0AAF0R0E1_SOLVR</name>
<dbReference type="AlphaFoldDB" id="A0AAF0R0E1"/>
<dbReference type="EMBL" id="CP133616">
    <property type="protein sequence ID" value="WMV30345.1"/>
    <property type="molecule type" value="Genomic_DNA"/>
</dbReference>
<sequence length="96" mass="11206">LWWQGNIEGVYKVNVAYHQLNQSNYQILNWLWKVKIPYKVSCLIWLLARGVVLTLDNLMKRGIHMCSRCFLCKEIVETVIHLFLFASSQAGYGALF</sequence>
<reference evidence="2" key="1">
    <citation type="submission" date="2023-08" db="EMBL/GenBank/DDBJ databases">
        <title>A de novo genome assembly of Solanum verrucosum Schlechtendal, a Mexican diploid species geographically isolated from the other diploid A-genome species in potato relatives.</title>
        <authorList>
            <person name="Hosaka K."/>
        </authorList>
    </citation>
    <scope>NUCLEOTIDE SEQUENCE</scope>
    <source>
        <tissue evidence="2">Young leaves</tissue>
    </source>
</reference>
<feature type="domain" description="Reverse transcriptase zinc-binding" evidence="1">
    <location>
        <begin position="11"/>
        <end position="87"/>
    </location>
</feature>
<gene>
    <name evidence="2" type="ORF">MTR67_023730</name>
</gene>
<evidence type="ECO:0000313" key="3">
    <source>
        <dbReference type="Proteomes" id="UP001234989"/>
    </source>
</evidence>
<organism evidence="2 3">
    <name type="scientific">Solanum verrucosum</name>
    <dbReference type="NCBI Taxonomy" id="315347"/>
    <lineage>
        <taxon>Eukaryota</taxon>
        <taxon>Viridiplantae</taxon>
        <taxon>Streptophyta</taxon>
        <taxon>Embryophyta</taxon>
        <taxon>Tracheophyta</taxon>
        <taxon>Spermatophyta</taxon>
        <taxon>Magnoliopsida</taxon>
        <taxon>eudicotyledons</taxon>
        <taxon>Gunneridae</taxon>
        <taxon>Pentapetalae</taxon>
        <taxon>asterids</taxon>
        <taxon>lamiids</taxon>
        <taxon>Solanales</taxon>
        <taxon>Solanaceae</taxon>
        <taxon>Solanoideae</taxon>
        <taxon>Solaneae</taxon>
        <taxon>Solanum</taxon>
    </lineage>
</organism>
<accession>A0AAF0R0E1</accession>
<evidence type="ECO:0000313" key="2">
    <source>
        <dbReference type="EMBL" id="WMV30345.1"/>
    </source>
</evidence>
<protein>
    <recommendedName>
        <fullName evidence="1">Reverse transcriptase zinc-binding domain-containing protein</fullName>
    </recommendedName>
</protein>
<feature type="non-terminal residue" evidence="2">
    <location>
        <position position="1"/>
    </location>
</feature>
<dbReference type="Pfam" id="PF13966">
    <property type="entry name" value="zf-RVT"/>
    <property type="match status" value="1"/>
</dbReference>
<dbReference type="Proteomes" id="UP001234989">
    <property type="component" value="Chromosome 5"/>
</dbReference>
<proteinExistence type="predicted"/>